<dbReference type="EMBL" id="FUWR01000006">
    <property type="protein sequence ID" value="SJZ72212.1"/>
    <property type="molecule type" value="Genomic_DNA"/>
</dbReference>
<keyword evidence="16" id="KW-1185">Reference proteome</keyword>
<dbReference type="Pfam" id="PF18074">
    <property type="entry name" value="PriA_C"/>
    <property type="match status" value="1"/>
</dbReference>
<feature type="binding site" evidence="12">
    <location>
        <position position="506"/>
    </location>
    <ligand>
        <name>Zn(2+)</name>
        <dbReference type="ChEBI" id="CHEBI:29105"/>
        <label>1</label>
    </ligand>
</feature>
<dbReference type="Gene3D" id="3.40.1440.60">
    <property type="entry name" value="PriA, 3(prime) DNA-binding domain"/>
    <property type="match status" value="1"/>
</dbReference>
<feature type="binding site" evidence="12">
    <location>
        <position position="463"/>
    </location>
    <ligand>
        <name>Zn(2+)</name>
        <dbReference type="ChEBI" id="CHEBI:29105"/>
        <label>1</label>
    </ligand>
</feature>
<dbReference type="GO" id="GO:1990077">
    <property type="term" value="C:primosome complex"/>
    <property type="evidence" value="ECO:0007669"/>
    <property type="project" value="UniProtKB-UniRule"/>
</dbReference>
<evidence type="ECO:0000256" key="5">
    <source>
        <dbReference type="ARBA" id="ARBA00022801"/>
    </source>
</evidence>
<dbReference type="GO" id="GO:0043138">
    <property type="term" value="F:3'-5' DNA helicase activity"/>
    <property type="evidence" value="ECO:0007669"/>
    <property type="project" value="UniProtKB-EC"/>
</dbReference>
<comment type="catalytic activity">
    <reaction evidence="11 12">
        <text>ATP + H2O = ADP + phosphate + H(+)</text>
        <dbReference type="Rhea" id="RHEA:13065"/>
        <dbReference type="ChEBI" id="CHEBI:15377"/>
        <dbReference type="ChEBI" id="CHEBI:15378"/>
        <dbReference type="ChEBI" id="CHEBI:30616"/>
        <dbReference type="ChEBI" id="CHEBI:43474"/>
        <dbReference type="ChEBI" id="CHEBI:456216"/>
        <dbReference type="EC" id="5.6.2.4"/>
    </reaction>
</comment>
<evidence type="ECO:0000256" key="2">
    <source>
        <dbReference type="ARBA" id="ARBA00022705"/>
    </source>
</evidence>
<dbReference type="GO" id="GO:0005524">
    <property type="term" value="F:ATP binding"/>
    <property type="evidence" value="ECO:0007669"/>
    <property type="project" value="UniProtKB-UniRule"/>
</dbReference>
<keyword evidence="3 12" id="KW-0479">Metal-binding</keyword>
<comment type="cofactor">
    <cofactor evidence="12">
        <name>Zn(2+)</name>
        <dbReference type="ChEBI" id="CHEBI:29105"/>
    </cofactor>
    <text evidence="12">Binds 2 zinc ions per subunit.</text>
</comment>
<proteinExistence type="inferred from homology"/>
<keyword evidence="6 12" id="KW-0347">Helicase</keyword>
<reference evidence="16" key="1">
    <citation type="submission" date="2017-02" db="EMBL/GenBank/DDBJ databases">
        <authorList>
            <person name="Varghese N."/>
            <person name="Submissions S."/>
        </authorList>
    </citation>
    <scope>NUCLEOTIDE SEQUENCE [LARGE SCALE GENOMIC DNA]</scope>
    <source>
        <strain evidence="16">ATCC BAA-34</strain>
    </source>
</reference>
<keyword evidence="1 12" id="KW-0639">Primosome</keyword>
<protein>
    <recommendedName>
        <fullName evidence="12">Replication restart protein PriA</fullName>
    </recommendedName>
    <alternativeName>
        <fullName evidence="12">ATP-dependent DNA helicase PriA</fullName>
        <ecNumber evidence="12">5.6.2.4</ecNumber>
    </alternativeName>
    <alternativeName>
        <fullName evidence="12">DNA 3'-5' helicase PriA</fullName>
    </alternativeName>
</protein>
<keyword evidence="10 12" id="KW-0413">Isomerase</keyword>
<evidence type="ECO:0000313" key="15">
    <source>
        <dbReference type="EMBL" id="SJZ72212.1"/>
    </source>
</evidence>
<evidence type="ECO:0000256" key="7">
    <source>
        <dbReference type="ARBA" id="ARBA00022833"/>
    </source>
</evidence>
<dbReference type="PANTHER" id="PTHR30580:SF0">
    <property type="entry name" value="PRIMOSOMAL PROTEIN N"/>
    <property type="match status" value="1"/>
</dbReference>
<dbReference type="Pfam" id="PF17764">
    <property type="entry name" value="PriA_3primeBD"/>
    <property type="match status" value="1"/>
</dbReference>
<dbReference type="NCBIfam" id="TIGR00595">
    <property type="entry name" value="priA"/>
    <property type="match status" value="1"/>
</dbReference>
<dbReference type="GO" id="GO:0006310">
    <property type="term" value="P:DNA recombination"/>
    <property type="evidence" value="ECO:0007669"/>
    <property type="project" value="InterPro"/>
</dbReference>
<organism evidence="15 16">
    <name type="scientific">Trichlorobacter thiogenes</name>
    <dbReference type="NCBI Taxonomy" id="115783"/>
    <lineage>
        <taxon>Bacteria</taxon>
        <taxon>Pseudomonadati</taxon>
        <taxon>Thermodesulfobacteriota</taxon>
        <taxon>Desulfuromonadia</taxon>
        <taxon>Geobacterales</taxon>
        <taxon>Geobacteraceae</taxon>
        <taxon>Trichlorobacter</taxon>
    </lineage>
</organism>
<evidence type="ECO:0000256" key="13">
    <source>
        <dbReference type="SAM" id="MobiDB-lite"/>
    </source>
</evidence>
<dbReference type="InterPro" id="IPR040498">
    <property type="entry name" value="PriA_CRR"/>
</dbReference>
<gene>
    <name evidence="12" type="primary">priA</name>
    <name evidence="15" type="ORF">SAMN02745119_01458</name>
</gene>
<evidence type="ECO:0000259" key="14">
    <source>
        <dbReference type="PROSITE" id="PS51192"/>
    </source>
</evidence>
<dbReference type="SMART" id="SM00490">
    <property type="entry name" value="HELICc"/>
    <property type="match status" value="1"/>
</dbReference>
<dbReference type="GO" id="GO:0006269">
    <property type="term" value="P:DNA replication, synthesis of primer"/>
    <property type="evidence" value="ECO:0007669"/>
    <property type="project" value="UniProtKB-KW"/>
</dbReference>
<feature type="binding site" evidence="12">
    <location>
        <position position="472"/>
    </location>
    <ligand>
        <name>Zn(2+)</name>
        <dbReference type="ChEBI" id="CHEBI:29105"/>
        <label>2</label>
    </ligand>
</feature>
<dbReference type="GO" id="GO:0006302">
    <property type="term" value="P:double-strand break repair"/>
    <property type="evidence" value="ECO:0007669"/>
    <property type="project" value="InterPro"/>
</dbReference>
<feature type="binding site" evidence="12">
    <location>
        <position position="493"/>
    </location>
    <ligand>
        <name>Zn(2+)</name>
        <dbReference type="ChEBI" id="CHEBI:29105"/>
        <label>2</label>
    </ligand>
</feature>
<dbReference type="OrthoDB" id="9759544at2"/>
<feature type="binding site" evidence="12">
    <location>
        <position position="466"/>
    </location>
    <ligand>
        <name>Zn(2+)</name>
        <dbReference type="ChEBI" id="CHEBI:29105"/>
        <label>1</label>
    </ligand>
</feature>
<keyword evidence="9 12" id="KW-0238">DNA-binding</keyword>
<evidence type="ECO:0000256" key="10">
    <source>
        <dbReference type="ARBA" id="ARBA00023235"/>
    </source>
</evidence>
<dbReference type="GO" id="GO:0006270">
    <property type="term" value="P:DNA replication initiation"/>
    <property type="evidence" value="ECO:0007669"/>
    <property type="project" value="TreeGrafter"/>
</dbReference>
<name>A0A1T4MYY7_9BACT</name>
<comment type="subunit">
    <text evidence="12">Component of the replication restart primosome.</text>
</comment>
<dbReference type="InterPro" id="IPR001650">
    <property type="entry name" value="Helicase_C-like"/>
</dbReference>
<keyword evidence="4 12" id="KW-0547">Nucleotide-binding</keyword>
<evidence type="ECO:0000256" key="1">
    <source>
        <dbReference type="ARBA" id="ARBA00022515"/>
    </source>
</evidence>
<dbReference type="STRING" id="115783.SAMN02745119_01458"/>
<dbReference type="SUPFAM" id="SSF52540">
    <property type="entry name" value="P-loop containing nucleoside triphosphate hydrolases"/>
    <property type="match status" value="1"/>
</dbReference>
<comment type="catalytic activity">
    <reaction evidence="12">
        <text>Couples ATP hydrolysis with the unwinding of duplex DNA by translocating in the 3'-5' direction.</text>
        <dbReference type="EC" id="5.6.2.4"/>
    </reaction>
</comment>
<evidence type="ECO:0000256" key="8">
    <source>
        <dbReference type="ARBA" id="ARBA00022840"/>
    </source>
</evidence>
<feature type="region of interest" description="Disordered" evidence="13">
    <location>
        <begin position="1"/>
        <end position="21"/>
    </location>
</feature>
<dbReference type="InterPro" id="IPR014001">
    <property type="entry name" value="Helicase_ATP-bd"/>
</dbReference>
<comment type="similarity">
    <text evidence="12">Belongs to the helicase family. PriA subfamily.</text>
</comment>
<sequence>MTTTEIKHTQPNQAETNQQPRTVEVAVPLPLDTTFHYRVPEPLASRIQPGVRVFVPFGRRKVTAYVLRFSRPPEGQQLKDLLDVLDPEPLWTDAELTFFQWIADYYLHPLGEVLKTALPSGINLQSRSSADGEAVSGGKKIRHERIFSALSADAPAKLRGKGLDILAFLRQSGPVSSAELKTRFGECSPNLRRLVELGLVQTSDREVYRDPFAGLIVAKDSPKSLTLHQQQALTTILAAVDNKQFAPFLLHGITGSGKTEVYLQGIAHTLAAGNNALVLVPEISLTPQLVQRFRARFSDGIAVLHSALSDGERYDEWRRIRRGEVRIVIGARSAIFAPLERIGIIVVDEEHEASFKQSDGLRYNARDLALVRGQQEQATVLLGSATPLITTRFAAQQGKLGYLSLPERVANRPLPATSIINTRMTAESPLSPQLIEALSENLERGEQSLLFLNRRGFASWLVCPSCGADLQCPNCSVSLTYHRQRRKSLCHYCDYQVPAPCICPACGELELKEMGVGTERIEHELLERFPDARIARMDSDTTGGKGGHARILDKVGRGEVDILVGTQMIAKGHDFPGVTLVGVLQAEGSLYLPDFRATERTFQVLSQVIGRAGRGELAGRVLLQAMTPDHYGIAYAADHDFERFYQEELLFRQELNYPPYGFLAAIKLSATSEKSLTTAAEQSAAVLRAIKSRLGLRVEILGPAPAPLYRLRGRFRQQILLKDASRAALRRLLTAYRREQSLPATVRAAIDIDPVDLL</sequence>
<comment type="function">
    <text evidence="12">Initiates the restart of stalled replication forks, which reloads the replicative helicase on sites other than the origin of replication. Recognizes and binds to abandoned replication forks and remodels them to uncover a helicase loading site. Promotes assembly of the primosome at these replication forks.</text>
</comment>
<feature type="binding site" evidence="12">
    <location>
        <position position="490"/>
    </location>
    <ligand>
        <name>Zn(2+)</name>
        <dbReference type="ChEBI" id="CHEBI:29105"/>
        <label>2</label>
    </ligand>
</feature>
<dbReference type="InterPro" id="IPR041236">
    <property type="entry name" value="PriA_C"/>
</dbReference>
<keyword evidence="8 12" id="KW-0067">ATP-binding</keyword>
<feature type="domain" description="Helicase ATP-binding" evidence="14">
    <location>
        <begin position="239"/>
        <end position="405"/>
    </location>
</feature>
<dbReference type="CDD" id="cd17929">
    <property type="entry name" value="DEXHc_priA"/>
    <property type="match status" value="1"/>
</dbReference>
<dbReference type="Pfam" id="PF18319">
    <property type="entry name" value="Zn_ribbon_PriA"/>
    <property type="match status" value="1"/>
</dbReference>
<keyword evidence="2 12" id="KW-0235">DNA replication</keyword>
<dbReference type="GO" id="GO:0016887">
    <property type="term" value="F:ATP hydrolysis activity"/>
    <property type="evidence" value="ECO:0007669"/>
    <property type="project" value="RHEA"/>
</dbReference>
<keyword evidence="5 12" id="KW-0378">Hydrolase</keyword>
<dbReference type="InterPro" id="IPR041222">
    <property type="entry name" value="PriA_3primeBD"/>
</dbReference>
<feature type="binding site" evidence="12">
    <location>
        <position position="503"/>
    </location>
    <ligand>
        <name>Zn(2+)</name>
        <dbReference type="ChEBI" id="CHEBI:29105"/>
        <label>1</label>
    </ligand>
</feature>
<keyword evidence="7 12" id="KW-0862">Zinc</keyword>
<dbReference type="InterPro" id="IPR005259">
    <property type="entry name" value="PriA"/>
</dbReference>
<dbReference type="FunFam" id="3.40.50.300:FF:000489">
    <property type="entry name" value="Primosome assembly protein PriA"/>
    <property type="match status" value="1"/>
</dbReference>
<dbReference type="PROSITE" id="PS51192">
    <property type="entry name" value="HELICASE_ATP_BIND_1"/>
    <property type="match status" value="1"/>
</dbReference>
<dbReference type="Proteomes" id="UP000190102">
    <property type="component" value="Unassembled WGS sequence"/>
</dbReference>
<feature type="compositionally biased region" description="Polar residues" evidence="13">
    <location>
        <begin position="9"/>
        <end position="21"/>
    </location>
</feature>
<dbReference type="SMART" id="SM00487">
    <property type="entry name" value="DEXDc"/>
    <property type="match status" value="1"/>
</dbReference>
<dbReference type="InterPro" id="IPR011545">
    <property type="entry name" value="DEAD/DEAH_box_helicase_dom"/>
</dbReference>
<dbReference type="InterPro" id="IPR027417">
    <property type="entry name" value="P-loop_NTPase"/>
</dbReference>
<evidence type="ECO:0000256" key="3">
    <source>
        <dbReference type="ARBA" id="ARBA00022723"/>
    </source>
</evidence>
<dbReference type="CDD" id="cd18804">
    <property type="entry name" value="SF2_C_priA"/>
    <property type="match status" value="1"/>
</dbReference>
<evidence type="ECO:0000256" key="9">
    <source>
        <dbReference type="ARBA" id="ARBA00023125"/>
    </source>
</evidence>
<dbReference type="PANTHER" id="PTHR30580">
    <property type="entry name" value="PRIMOSOMAL PROTEIN N"/>
    <property type="match status" value="1"/>
</dbReference>
<dbReference type="FunFam" id="3.40.1440.60:FF:000001">
    <property type="entry name" value="Primosomal protein N"/>
    <property type="match status" value="1"/>
</dbReference>
<dbReference type="Pfam" id="PF00271">
    <property type="entry name" value="Helicase_C"/>
    <property type="match status" value="1"/>
</dbReference>
<evidence type="ECO:0000256" key="12">
    <source>
        <dbReference type="HAMAP-Rule" id="MF_00983"/>
    </source>
</evidence>
<feature type="binding site" evidence="12">
    <location>
        <position position="475"/>
    </location>
    <ligand>
        <name>Zn(2+)</name>
        <dbReference type="ChEBI" id="CHEBI:29105"/>
        <label>2</label>
    </ligand>
</feature>
<dbReference type="RefSeq" id="WP_139366705.1">
    <property type="nucleotide sequence ID" value="NZ_FUWR01000006.1"/>
</dbReference>
<dbReference type="GO" id="GO:0003677">
    <property type="term" value="F:DNA binding"/>
    <property type="evidence" value="ECO:0007669"/>
    <property type="project" value="UniProtKB-UniRule"/>
</dbReference>
<accession>A0A1T4MYY7</accession>
<evidence type="ECO:0000256" key="4">
    <source>
        <dbReference type="ARBA" id="ARBA00022741"/>
    </source>
</evidence>
<evidence type="ECO:0000313" key="16">
    <source>
        <dbReference type="Proteomes" id="UP000190102"/>
    </source>
</evidence>
<dbReference type="InterPro" id="IPR042115">
    <property type="entry name" value="PriA_3primeBD_sf"/>
</dbReference>
<dbReference type="GO" id="GO:0008270">
    <property type="term" value="F:zinc ion binding"/>
    <property type="evidence" value="ECO:0007669"/>
    <property type="project" value="UniProtKB-UniRule"/>
</dbReference>
<dbReference type="EC" id="5.6.2.4" evidence="12"/>
<dbReference type="AlphaFoldDB" id="A0A1T4MYY7"/>
<evidence type="ECO:0000256" key="6">
    <source>
        <dbReference type="ARBA" id="ARBA00022806"/>
    </source>
</evidence>
<dbReference type="Gene3D" id="3.40.50.300">
    <property type="entry name" value="P-loop containing nucleotide triphosphate hydrolases"/>
    <property type="match status" value="2"/>
</dbReference>
<evidence type="ECO:0000256" key="11">
    <source>
        <dbReference type="ARBA" id="ARBA00048988"/>
    </source>
</evidence>
<dbReference type="HAMAP" id="MF_00983">
    <property type="entry name" value="PriA"/>
    <property type="match status" value="1"/>
</dbReference>
<dbReference type="Pfam" id="PF00270">
    <property type="entry name" value="DEAD"/>
    <property type="match status" value="1"/>
</dbReference>